<organism evidence="1 2">
    <name type="scientific">Tritrichomonas musculus</name>
    <dbReference type="NCBI Taxonomy" id="1915356"/>
    <lineage>
        <taxon>Eukaryota</taxon>
        <taxon>Metamonada</taxon>
        <taxon>Parabasalia</taxon>
        <taxon>Tritrichomonadida</taxon>
        <taxon>Tritrichomonadidae</taxon>
        <taxon>Tritrichomonas</taxon>
    </lineage>
</organism>
<dbReference type="EMBL" id="JAPFFF010000011">
    <property type="protein sequence ID" value="KAK8878345.1"/>
    <property type="molecule type" value="Genomic_DNA"/>
</dbReference>
<evidence type="ECO:0000313" key="2">
    <source>
        <dbReference type="Proteomes" id="UP001470230"/>
    </source>
</evidence>
<keyword evidence="2" id="KW-1185">Reference proteome</keyword>
<accession>A0ABR2JKD3</accession>
<reference evidence="1 2" key="1">
    <citation type="submission" date="2024-04" db="EMBL/GenBank/DDBJ databases">
        <title>Tritrichomonas musculus Genome.</title>
        <authorList>
            <person name="Alves-Ferreira E."/>
            <person name="Grigg M."/>
            <person name="Lorenzi H."/>
            <person name="Galac M."/>
        </authorList>
    </citation>
    <scope>NUCLEOTIDE SEQUENCE [LARGE SCALE GENOMIC DNA]</scope>
    <source>
        <strain evidence="1 2">EAF2021</strain>
    </source>
</reference>
<comment type="caution">
    <text evidence="1">The sequence shown here is derived from an EMBL/GenBank/DDBJ whole genome shotgun (WGS) entry which is preliminary data.</text>
</comment>
<name>A0ABR2JKD3_9EUKA</name>
<evidence type="ECO:0000313" key="1">
    <source>
        <dbReference type="EMBL" id="KAK8878345.1"/>
    </source>
</evidence>
<proteinExistence type="predicted"/>
<dbReference type="Proteomes" id="UP001470230">
    <property type="component" value="Unassembled WGS sequence"/>
</dbReference>
<sequence>MQVNEFAFDYQGQPIIVEEILFGQARYLYIGSLKRQFEDLSLSYPSPPASTHMIGDNPTDELGLYFSSYFKAPVLISYNFPLETEDDQNRFDFVKLSLCKHYAAKRKE</sequence>
<protein>
    <submittedName>
        <fullName evidence="1">Uncharacterized protein</fullName>
    </submittedName>
</protein>
<gene>
    <name evidence="1" type="ORF">M9Y10_005113</name>
</gene>